<evidence type="ECO:0000313" key="2">
    <source>
        <dbReference type="EMBL" id="MBF9223796.1"/>
    </source>
</evidence>
<sequence length="553" mass="57083">MLALSTAQAQTGSVGIGTIAPDGSAALDVRSTDKGLLIPRVALASLTDATTVASPAPSLLVCNTTAALGVGYYYNAGTARVPQWQRLATQASLDATNATVADLGTTSWRTTGNALTATSRLGTTTNQSVDLLTNNAVRGRMSNSGEFFWGATSTAQSGDLMNAVSNSSFPFALNGYSSNNGSGVYGAIQGTNTTTYAAVQGENNSNSGGANTAGVRGVNRSYNAGTGFRALLGTGPRAGVVGAIAQPGAYAFGVHGTSPSYTKRTGAVFGDDGGLCYGAMAYYSADNHDYSFYGFGNPDNITTGSGTGLQAGPAAPVVNTHIGLGIDGGVLGGWVRGQAYGLLARGERYNLYVDGAAVTNQPLTQLVARASGERVAAYAPVAQLGPGPGRAARRTGSGGASGGLWGAAGQPPGSHHHRDAHRRHPGRVRGRSHRKRFRGARKPGRPQLGRLALDRERPAPRRPRREAGARTAGPRLRRPAAGPDAQRRCPYRVRPPFLVGWPAGALRRPTPQAATRGAHARPAGAGSRCRPVVTKPTKKPWQLAGTFSWACVP</sequence>
<reference evidence="2 3" key="1">
    <citation type="submission" date="2020-11" db="EMBL/GenBank/DDBJ databases">
        <authorList>
            <person name="Kim M.K."/>
        </authorList>
    </citation>
    <scope>NUCLEOTIDE SEQUENCE [LARGE SCALE GENOMIC DNA]</scope>
    <source>
        <strain evidence="2 3">BT662</strain>
    </source>
</reference>
<name>A0ABS0IA00_9BACT</name>
<feature type="region of interest" description="Disordered" evidence="1">
    <location>
        <begin position="508"/>
        <end position="537"/>
    </location>
</feature>
<evidence type="ECO:0008006" key="4">
    <source>
        <dbReference type="Google" id="ProtNLM"/>
    </source>
</evidence>
<protein>
    <recommendedName>
        <fullName evidence="4">Peptidase S74 domain-containing protein</fullName>
    </recommendedName>
</protein>
<comment type="caution">
    <text evidence="2">The sequence shown here is derived from an EMBL/GenBank/DDBJ whole genome shotgun (WGS) entry which is preliminary data.</text>
</comment>
<dbReference type="EMBL" id="JADQDM010000019">
    <property type="protein sequence ID" value="MBF9223796.1"/>
    <property type="molecule type" value="Genomic_DNA"/>
</dbReference>
<feature type="compositionally biased region" description="Gly residues" evidence="1">
    <location>
        <begin position="396"/>
        <end position="406"/>
    </location>
</feature>
<evidence type="ECO:0000256" key="1">
    <source>
        <dbReference type="SAM" id="MobiDB-lite"/>
    </source>
</evidence>
<feature type="region of interest" description="Disordered" evidence="1">
    <location>
        <begin position="384"/>
        <end position="488"/>
    </location>
</feature>
<accession>A0ABS0IA00</accession>
<feature type="compositionally biased region" description="Basic residues" evidence="1">
    <location>
        <begin position="414"/>
        <end position="444"/>
    </location>
</feature>
<organism evidence="2 3">
    <name type="scientific">Hymenobacter ruricola</name>
    <dbReference type="NCBI Taxonomy" id="2791023"/>
    <lineage>
        <taxon>Bacteria</taxon>
        <taxon>Pseudomonadati</taxon>
        <taxon>Bacteroidota</taxon>
        <taxon>Cytophagia</taxon>
        <taxon>Cytophagales</taxon>
        <taxon>Hymenobacteraceae</taxon>
        <taxon>Hymenobacter</taxon>
    </lineage>
</organism>
<dbReference type="Proteomes" id="UP000618931">
    <property type="component" value="Unassembled WGS sequence"/>
</dbReference>
<evidence type="ECO:0000313" key="3">
    <source>
        <dbReference type="Proteomes" id="UP000618931"/>
    </source>
</evidence>
<dbReference type="RefSeq" id="WP_196295223.1">
    <property type="nucleotide sequence ID" value="NZ_JADQDM010000019.1"/>
</dbReference>
<proteinExistence type="predicted"/>
<keyword evidence="3" id="KW-1185">Reference proteome</keyword>
<gene>
    <name evidence="2" type="ORF">I2H31_22025</name>
</gene>